<dbReference type="InterPro" id="IPR040151">
    <property type="entry name" value="Gfd2/YDR514C-like"/>
</dbReference>
<feature type="region of interest" description="Disordered" evidence="1">
    <location>
        <begin position="392"/>
        <end position="436"/>
    </location>
</feature>
<protein>
    <recommendedName>
        <fullName evidence="2">Gfd2/YDR514C-like C-terminal domain-containing protein</fullName>
    </recommendedName>
</protein>
<comment type="caution">
    <text evidence="3">The sequence shown here is derived from an EMBL/GenBank/DDBJ whole genome shotgun (WGS) entry which is preliminary data.</text>
</comment>
<feature type="region of interest" description="Disordered" evidence="1">
    <location>
        <begin position="1"/>
        <end position="20"/>
    </location>
</feature>
<dbReference type="Pfam" id="PF21762">
    <property type="entry name" value="DEDDh_C"/>
    <property type="match status" value="1"/>
</dbReference>
<dbReference type="InterPro" id="IPR036397">
    <property type="entry name" value="RNaseH_sf"/>
</dbReference>
<sequence>MTTHSPHNRSPPTRPSSPVSRLLRKPVRTLQEYVALRHGRRCGFVALDCEFVSDVHWDTEPDPAKVFASQAPTEVGLAFAHGPFRSAAAAAAAAAAGTRQRSSLQDFCRDLHVEAISIKVQEPYLEKLQQLAQNPPVGERGRSKLREEFQFGESEFVPVKQVEARVCQAVEQYRDSTPGAKVVLVGYALDADFNAMRQAFPALADLCDSFLDLSTLIRSDVFTPEAVVEPPGLRSLLKLFGYPQHDYGLSESMYHNAGNDAVKTLALLHDLARPEHIETLRIRQQIPHEILLCEDVKLSNFTNVAFVRPADHMFLPTALDSVLKLALLALPYRPQMVGMHKQLKKIPESPLKISVPRGWVRFGSAEDTEAFVEAKDRVIIEGTEVRIALRGDGASHTRRATAGSKADRPHETDEIGNHVGDESHAEEDFLSHGLFE</sequence>
<proteinExistence type="predicted"/>
<feature type="compositionally biased region" description="Basic and acidic residues" evidence="1">
    <location>
        <begin position="405"/>
        <end position="436"/>
    </location>
</feature>
<accession>A0ABR1QX99</accession>
<dbReference type="InterPro" id="IPR048519">
    <property type="entry name" value="Gfd2/YDR514C-like_C"/>
</dbReference>
<dbReference type="InterPro" id="IPR012337">
    <property type="entry name" value="RNaseH-like_sf"/>
</dbReference>
<dbReference type="PANTHER" id="PTHR28083:SF1">
    <property type="entry name" value="GOOD FOR FULL DBP5 ACTIVITY PROTEIN 2"/>
    <property type="match status" value="1"/>
</dbReference>
<feature type="compositionally biased region" description="Low complexity" evidence="1">
    <location>
        <begin position="8"/>
        <end position="20"/>
    </location>
</feature>
<dbReference type="SUPFAM" id="SSF53098">
    <property type="entry name" value="Ribonuclease H-like"/>
    <property type="match status" value="1"/>
</dbReference>
<name>A0ABR1QX99_9PEZI</name>
<dbReference type="Gene3D" id="3.30.420.10">
    <property type="entry name" value="Ribonuclease H-like superfamily/Ribonuclease H"/>
    <property type="match status" value="1"/>
</dbReference>
<feature type="domain" description="Gfd2/YDR514C-like C-terminal" evidence="2">
    <location>
        <begin position="146"/>
        <end position="268"/>
    </location>
</feature>
<evidence type="ECO:0000313" key="4">
    <source>
        <dbReference type="Proteomes" id="UP001391051"/>
    </source>
</evidence>
<evidence type="ECO:0000313" key="3">
    <source>
        <dbReference type="EMBL" id="KAK7967053.1"/>
    </source>
</evidence>
<dbReference type="EMBL" id="JAQQWE010000001">
    <property type="protein sequence ID" value="KAK7967053.1"/>
    <property type="molecule type" value="Genomic_DNA"/>
</dbReference>
<dbReference type="GeneID" id="92070614"/>
<evidence type="ECO:0000256" key="1">
    <source>
        <dbReference type="SAM" id="MobiDB-lite"/>
    </source>
</evidence>
<dbReference type="RefSeq" id="XP_066706445.1">
    <property type="nucleotide sequence ID" value="XM_066837552.1"/>
</dbReference>
<reference evidence="3 4" key="1">
    <citation type="submission" date="2023-01" db="EMBL/GenBank/DDBJ databases">
        <title>Analysis of 21 Apiospora genomes using comparative genomics revels a genus with tremendous synthesis potential of carbohydrate active enzymes and secondary metabolites.</title>
        <authorList>
            <person name="Sorensen T."/>
        </authorList>
    </citation>
    <scope>NUCLEOTIDE SEQUENCE [LARGE SCALE GENOMIC DNA]</scope>
    <source>
        <strain evidence="3 4">CBS 24483</strain>
    </source>
</reference>
<keyword evidence="4" id="KW-1185">Reference proteome</keyword>
<gene>
    <name evidence="3" type="ORF">PG986_001330</name>
</gene>
<dbReference type="PANTHER" id="PTHR28083">
    <property type="entry name" value="GOOD FOR FULL DBP5 ACTIVITY PROTEIN 2"/>
    <property type="match status" value="1"/>
</dbReference>
<organism evidence="3 4">
    <name type="scientific">Apiospora aurea</name>
    <dbReference type="NCBI Taxonomy" id="335848"/>
    <lineage>
        <taxon>Eukaryota</taxon>
        <taxon>Fungi</taxon>
        <taxon>Dikarya</taxon>
        <taxon>Ascomycota</taxon>
        <taxon>Pezizomycotina</taxon>
        <taxon>Sordariomycetes</taxon>
        <taxon>Xylariomycetidae</taxon>
        <taxon>Amphisphaeriales</taxon>
        <taxon>Apiosporaceae</taxon>
        <taxon>Apiospora</taxon>
    </lineage>
</organism>
<dbReference type="Proteomes" id="UP001391051">
    <property type="component" value="Unassembled WGS sequence"/>
</dbReference>
<evidence type="ECO:0000259" key="2">
    <source>
        <dbReference type="Pfam" id="PF21762"/>
    </source>
</evidence>